<dbReference type="EMBL" id="QCXX01000001">
    <property type="protein sequence ID" value="PUV25803.1"/>
    <property type="molecule type" value="Genomic_DNA"/>
</dbReference>
<protein>
    <submittedName>
        <fullName evidence="2">Uncharacterized protein</fullName>
    </submittedName>
</protein>
<organism evidence="2 3">
    <name type="scientific">Sphingobacterium athyrii</name>
    <dbReference type="NCBI Taxonomy" id="2152717"/>
    <lineage>
        <taxon>Bacteria</taxon>
        <taxon>Pseudomonadati</taxon>
        <taxon>Bacteroidota</taxon>
        <taxon>Sphingobacteriia</taxon>
        <taxon>Sphingobacteriales</taxon>
        <taxon>Sphingobacteriaceae</taxon>
        <taxon>Sphingobacterium</taxon>
    </lineage>
</organism>
<sequence>MNIAHLTEEQLQTLADSTDGTASLEMDHISTCAICRIKFENYQSINLAIQELPITTFDPDLPDDIVNMLIPQKIPIHWAALVAATLGGILVTVSAVIYGKQFVVLFIQLPTIMRYLFAILPLSFICIQSILYLIRYRQKLNMIIKKQIILQPKSDLWI</sequence>
<feature type="transmembrane region" description="Helical" evidence="1">
    <location>
        <begin position="112"/>
        <end position="134"/>
    </location>
</feature>
<name>A0A363NYL4_9SPHI</name>
<reference evidence="2 3" key="1">
    <citation type="submission" date="2018-04" db="EMBL/GenBank/DDBJ databases">
        <title>Sphingobacterium sp. M46 Genome.</title>
        <authorList>
            <person name="Cheng J."/>
            <person name="Li Y."/>
        </authorList>
    </citation>
    <scope>NUCLEOTIDE SEQUENCE [LARGE SCALE GENOMIC DNA]</scope>
    <source>
        <strain evidence="2 3">M46</strain>
    </source>
</reference>
<keyword evidence="1" id="KW-0812">Transmembrane</keyword>
<keyword evidence="1" id="KW-0472">Membrane</keyword>
<dbReference type="RefSeq" id="WP_108632110.1">
    <property type="nucleotide sequence ID" value="NZ_QCXX01000001.1"/>
</dbReference>
<dbReference type="OrthoDB" id="708468at2"/>
<keyword evidence="3" id="KW-1185">Reference proteome</keyword>
<evidence type="ECO:0000256" key="1">
    <source>
        <dbReference type="SAM" id="Phobius"/>
    </source>
</evidence>
<gene>
    <name evidence="2" type="ORF">DCO56_02175</name>
</gene>
<evidence type="ECO:0000313" key="3">
    <source>
        <dbReference type="Proteomes" id="UP000250831"/>
    </source>
</evidence>
<dbReference type="Proteomes" id="UP000250831">
    <property type="component" value="Unassembled WGS sequence"/>
</dbReference>
<proteinExistence type="predicted"/>
<comment type="caution">
    <text evidence="2">The sequence shown here is derived from an EMBL/GenBank/DDBJ whole genome shotgun (WGS) entry which is preliminary data.</text>
</comment>
<dbReference type="AlphaFoldDB" id="A0A363NYL4"/>
<accession>A0A363NYL4</accession>
<evidence type="ECO:0000313" key="2">
    <source>
        <dbReference type="EMBL" id="PUV25803.1"/>
    </source>
</evidence>
<keyword evidence="1" id="KW-1133">Transmembrane helix</keyword>
<feature type="transmembrane region" description="Helical" evidence="1">
    <location>
        <begin position="78"/>
        <end position="100"/>
    </location>
</feature>